<dbReference type="CDD" id="cd18687">
    <property type="entry name" value="PIN_VapC-like"/>
    <property type="match status" value="1"/>
</dbReference>
<evidence type="ECO:0008006" key="2">
    <source>
        <dbReference type="Google" id="ProtNLM"/>
    </source>
</evidence>
<gene>
    <name evidence="1" type="ORF">BECKDK2373B_GA0170837_10945</name>
</gene>
<dbReference type="SUPFAM" id="SSF88723">
    <property type="entry name" value="PIN domain-like"/>
    <property type="match status" value="1"/>
</dbReference>
<evidence type="ECO:0000313" key="1">
    <source>
        <dbReference type="EMBL" id="VFJ60631.1"/>
    </source>
</evidence>
<reference evidence="1" key="1">
    <citation type="submission" date="2019-02" db="EMBL/GenBank/DDBJ databases">
        <authorList>
            <person name="Gruber-Vodicka R. H."/>
            <person name="Seah K. B. B."/>
        </authorList>
    </citation>
    <scope>NUCLEOTIDE SEQUENCE</scope>
    <source>
        <strain evidence="1">BECK_DK47</strain>
    </source>
</reference>
<proteinExistence type="predicted"/>
<dbReference type="AlphaFoldDB" id="A0A450T283"/>
<dbReference type="InterPro" id="IPR029060">
    <property type="entry name" value="PIN-like_dom_sf"/>
</dbReference>
<accession>A0A450T283</accession>
<name>A0A450T283_9GAMM</name>
<protein>
    <recommendedName>
        <fullName evidence="2">PIN domain-containing protein</fullName>
    </recommendedName>
</protein>
<dbReference type="EMBL" id="CAADEX010000094">
    <property type="protein sequence ID" value="VFJ60631.1"/>
    <property type="molecule type" value="Genomic_DNA"/>
</dbReference>
<sequence>MNKDPMKSVYVETSILSYLTARPSANLVVAARQRLTCDWWEFERLRFDINISPLVEAEASRGDPIAAERRLTVAAKIPSLEILPGAIELTSRLLGESALPEKAKDDATHIALAAIHGIDYLLTWNCRHINNAETKPLIRTICSVVGYPCPEICTPEELMRDKTHER</sequence>
<organism evidence="1">
    <name type="scientific">Candidatus Kentrum sp. DK</name>
    <dbReference type="NCBI Taxonomy" id="2126562"/>
    <lineage>
        <taxon>Bacteria</taxon>
        <taxon>Pseudomonadati</taxon>
        <taxon>Pseudomonadota</taxon>
        <taxon>Gammaproteobacteria</taxon>
        <taxon>Candidatus Kentrum</taxon>
    </lineage>
</organism>